<reference evidence="4 5" key="1">
    <citation type="journal article" date="2021" name="Int. J. Syst. Evol. Microbiol.">
        <title>Reticulibacter mediterranei gen. nov., sp. nov., within the new family Reticulibacteraceae fam. nov., and Ktedonospora formicarum gen. nov., sp. nov., Ktedonobacter robiniae sp. nov., Dictyobacter formicarum sp. nov. and Dictyobacter arantiisoli sp. nov., belonging to the class Ktedonobacteria.</title>
        <authorList>
            <person name="Yabe S."/>
            <person name="Zheng Y."/>
            <person name="Wang C.M."/>
            <person name="Sakai Y."/>
            <person name="Abe K."/>
            <person name="Yokota A."/>
            <person name="Donadio S."/>
            <person name="Cavaletti L."/>
            <person name="Monciardini P."/>
        </authorList>
    </citation>
    <scope>NUCLEOTIDE SEQUENCE [LARGE SCALE GENOMIC DNA]</scope>
    <source>
        <strain evidence="4 5">SOSP1-30</strain>
    </source>
</reference>
<keyword evidence="2" id="KW-0812">Transmembrane</keyword>
<dbReference type="SUPFAM" id="SSF54001">
    <property type="entry name" value="Cysteine proteinases"/>
    <property type="match status" value="1"/>
</dbReference>
<gene>
    <name evidence="4" type="ORF">KSB_70500</name>
</gene>
<feature type="compositionally biased region" description="Polar residues" evidence="1">
    <location>
        <begin position="49"/>
        <end position="58"/>
    </location>
</feature>
<keyword evidence="2" id="KW-1133">Transmembrane helix</keyword>
<feature type="compositionally biased region" description="Polar residues" evidence="1">
    <location>
        <begin position="25"/>
        <end position="37"/>
    </location>
</feature>
<organism evidence="4 5">
    <name type="scientific">Ktedonobacter robiniae</name>
    <dbReference type="NCBI Taxonomy" id="2778365"/>
    <lineage>
        <taxon>Bacteria</taxon>
        <taxon>Bacillati</taxon>
        <taxon>Chloroflexota</taxon>
        <taxon>Ktedonobacteria</taxon>
        <taxon>Ktedonobacterales</taxon>
        <taxon>Ktedonobacteraceae</taxon>
        <taxon>Ktedonobacter</taxon>
    </lineage>
</organism>
<evidence type="ECO:0000259" key="3">
    <source>
        <dbReference type="PROSITE" id="PS50911"/>
    </source>
</evidence>
<dbReference type="Proteomes" id="UP000654345">
    <property type="component" value="Unassembled WGS sequence"/>
</dbReference>
<dbReference type="InterPro" id="IPR038765">
    <property type="entry name" value="Papain-like_cys_pep_sf"/>
</dbReference>
<dbReference type="Pfam" id="PF05257">
    <property type="entry name" value="CHAP"/>
    <property type="match status" value="1"/>
</dbReference>
<comment type="caution">
    <text evidence="4">The sequence shown here is derived from an EMBL/GenBank/DDBJ whole genome shotgun (WGS) entry which is preliminary data.</text>
</comment>
<sequence length="326" mass="34600">MPMMDLNPNKPGGQGHTPLPESMGQFPSESASFSHNPISEHGMFPNAAGSGTNPQRFNPVTDPGVNPLFPSPEQPKATRQLVPAYREANASDNKMTVQREPVVIKPAGIKSGIPRPPQGRRMVIQIAVASLLLVILAGTLLATIPLGFANGKTGLTTILSSSGLYDTKNDNSTLLAQQAATATAVTQDGFDAGNQAYVGVNPGPALGGSGNRFFQGQCTYWAAYRFHQLHGIWVPWLGNAWEWLGQAQNYGWKVSAQPTVGAIVVLQPGVQGAGGYGHVAIVESINSNGTVHTSNYNWYMGGGGFGVLSYWDFSYPGYPGIAFITN</sequence>
<feature type="region of interest" description="Disordered" evidence="1">
    <location>
        <begin position="1"/>
        <end position="77"/>
    </location>
</feature>
<dbReference type="InterPro" id="IPR007921">
    <property type="entry name" value="CHAP_dom"/>
</dbReference>
<protein>
    <recommendedName>
        <fullName evidence="3">Peptidase C51 domain-containing protein</fullName>
    </recommendedName>
</protein>
<evidence type="ECO:0000313" key="5">
    <source>
        <dbReference type="Proteomes" id="UP000654345"/>
    </source>
</evidence>
<dbReference type="PROSITE" id="PS50911">
    <property type="entry name" value="CHAP"/>
    <property type="match status" value="1"/>
</dbReference>
<keyword evidence="5" id="KW-1185">Reference proteome</keyword>
<accession>A0ABQ3V0Y2</accession>
<proteinExistence type="predicted"/>
<dbReference type="RefSeq" id="WP_201374844.1">
    <property type="nucleotide sequence ID" value="NZ_BNJG01000003.1"/>
</dbReference>
<feature type="domain" description="Peptidase C51" evidence="3">
    <location>
        <begin position="193"/>
        <end position="325"/>
    </location>
</feature>
<evidence type="ECO:0000256" key="1">
    <source>
        <dbReference type="SAM" id="MobiDB-lite"/>
    </source>
</evidence>
<dbReference type="Gene3D" id="3.90.1720.10">
    <property type="entry name" value="endopeptidase domain like (from Nostoc punctiforme)"/>
    <property type="match status" value="1"/>
</dbReference>
<dbReference type="EMBL" id="BNJG01000003">
    <property type="protein sequence ID" value="GHO58575.1"/>
    <property type="molecule type" value="Genomic_DNA"/>
</dbReference>
<name>A0ABQ3V0Y2_9CHLR</name>
<feature type="transmembrane region" description="Helical" evidence="2">
    <location>
        <begin position="123"/>
        <end position="148"/>
    </location>
</feature>
<keyword evidence="2" id="KW-0472">Membrane</keyword>
<evidence type="ECO:0000313" key="4">
    <source>
        <dbReference type="EMBL" id="GHO58575.1"/>
    </source>
</evidence>
<evidence type="ECO:0000256" key="2">
    <source>
        <dbReference type="SAM" id="Phobius"/>
    </source>
</evidence>